<dbReference type="OrthoDB" id="9806726at2"/>
<dbReference type="Pfam" id="PF00005">
    <property type="entry name" value="ABC_tran"/>
    <property type="match status" value="1"/>
</dbReference>
<evidence type="ECO:0000313" key="6">
    <source>
        <dbReference type="EMBL" id="POP47609.1"/>
    </source>
</evidence>
<proteinExistence type="inferred from homology"/>
<dbReference type="InterPro" id="IPR003593">
    <property type="entry name" value="AAA+_ATPase"/>
</dbReference>
<dbReference type="InterPro" id="IPR003439">
    <property type="entry name" value="ABC_transporter-like_ATP-bd"/>
</dbReference>
<protein>
    <submittedName>
        <fullName evidence="7">ABC transporter</fullName>
    </submittedName>
</protein>
<evidence type="ECO:0000313" key="8">
    <source>
        <dbReference type="Proteomes" id="UP000237073"/>
    </source>
</evidence>
<dbReference type="RefSeq" id="WP_103674082.1">
    <property type="nucleotide sequence ID" value="NZ_PQGD01000001.1"/>
</dbReference>
<reference evidence="8 9" key="1">
    <citation type="submission" date="2018-01" db="EMBL/GenBank/DDBJ databases">
        <title>Superficieibacter electus gen. nov., sp. nov., an extended-spectrum beta-lactamase possessing member of the Enterobacteriaceae family, isolated from intensive care unit surfaces.</title>
        <authorList>
            <person name="Potter R.F."/>
            <person name="D'Souza A.W."/>
        </authorList>
    </citation>
    <scope>NUCLEOTIDE SEQUENCE [LARGE SCALE GENOMIC DNA]</scope>
    <source>
        <strain evidence="7 9">BP-1</strain>
        <strain evidence="6 8">BP-2</strain>
    </source>
</reference>
<dbReference type="GO" id="GO:0005524">
    <property type="term" value="F:ATP binding"/>
    <property type="evidence" value="ECO:0007669"/>
    <property type="project" value="UniProtKB-KW"/>
</dbReference>
<dbReference type="InterPro" id="IPR047748">
    <property type="entry name" value="AztA-like"/>
</dbReference>
<keyword evidence="8" id="KW-1185">Reference proteome</keyword>
<evidence type="ECO:0000313" key="9">
    <source>
        <dbReference type="Proteomes" id="UP000247005"/>
    </source>
</evidence>
<dbReference type="PANTHER" id="PTHR42734:SF5">
    <property type="entry name" value="IRON TRANSPORT SYSTEM ATP-BINDING PROTEIN HI_0361-RELATED"/>
    <property type="match status" value="1"/>
</dbReference>
<organism evidence="7 9">
    <name type="scientific">Superficieibacter electus</name>
    <dbReference type="NCBI Taxonomy" id="2022662"/>
    <lineage>
        <taxon>Bacteria</taxon>
        <taxon>Pseudomonadati</taxon>
        <taxon>Pseudomonadota</taxon>
        <taxon>Gammaproteobacteria</taxon>
        <taxon>Enterobacterales</taxon>
        <taxon>Enterobacteriaceae</taxon>
        <taxon>Superficieibacter</taxon>
    </lineage>
</organism>
<name>A0A2P5GVP8_9ENTR</name>
<dbReference type="PANTHER" id="PTHR42734">
    <property type="entry name" value="METAL TRANSPORT SYSTEM ATP-BINDING PROTEIN TM_0124-RELATED"/>
    <property type="match status" value="1"/>
</dbReference>
<evidence type="ECO:0000313" key="7">
    <source>
        <dbReference type="EMBL" id="POP50620.1"/>
    </source>
</evidence>
<dbReference type="GO" id="GO:0016887">
    <property type="term" value="F:ATP hydrolysis activity"/>
    <property type="evidence" value="ECO:0007669"/>
    <property type="project" value="InterPro"/>
</dbReference>
<dbReference type="EMBL" id="PQGE01000001">
    <property type="protein sequence ID" value="POP47609.1"/>
    <property type="molecule type" value="Genomic_DNA"/>
</dbReference>
<dbReference type="InterPro" id="IPR017871">
    <property type="entry name" value="ABC_transporter-like_CS"/>
</dbReference>
<evidence type="ECO:0000256" key="2">
    <source>
        <dbReference type="ARBA" id="ARBA00022448"/>
    </source>
</evidence>
<evidence type="ECO:0000256" key="1">
    <source>
        <dbReference type="ARBA" id="ARBA00005417"/>
    </source>
</evidence>
<dbReference type="SMART" id="SM00382">
    <property type="entry name" value="AAA"/>
    <property type="match status" value="1"/>
</dbReference>
<keyword evidence="2" id="KW-0813">Transport</keyword>
<dbReference type="SUPFAM" id="SSF52540">
    <property type="entry name" value="P-loop containing nucleoside triphosphate hydrolases"/>
    <property type="match status" value="1"/>
</dbReference>
<dbReference type="PROSITE" id="PS00211">
    <property type="entry name" value="ABC_TRANSPORTER_1"/>
    <property type="match status" value="1"/>
</dbReference>
<comment type="caution">
    <text evidence="7">The sequence shown here is derived from an EMBL/GenBank/DDBJ whole genome shotgun (WGS) entry which is preliminary data.</text>
</comment>
<sequence>MHDFSLRFTNLALGYEGLPAIQNITGTIQKGTLTAIIGPNGSGKSTLLKGIAGILAPLSGSCTIDPNARIAYLPQIAELDRTFPATVADLVSLGLWPERGLLRSHREEDRKRLNDALVSVGLAGFEKRPLSALSGGQLQRALFARVILQQADIILLDEPFNAIDASTINDLLTLIKAWHAAKRTVLAVMHDLSLVRNHFTQAIFVNGELIACGSTEQVLNHRALLLMQGMDTAGTLPVQHETVHQ</sequence>
<dbReference type="Proteomes" id="UP000247005">
    <property type="component" value="Unassembled WGS sequence"/>
</dbReference>
<evidence type="ECO:0000256" key="3">
    <source>
        <dbReference type="ARBA" id="ARBA00022741"/>
    </source>
</evidence>
<dbReference type="InterPro" id="IPR050153">
    <property type="entry name" value="Metal_Ion_Import_ABC"/>
</dbReference>
<dbReference type="PROSITE" id="PS50893">
    <property type="entry name" value="ABC_TRANSPORTER_2"/>
    <property type="match status" value="1"/>
</dbReference>
<dbReference type="NCBIfam" id="NF040873">
    <property type="entry name" value="AztA"/>
    <property type="match status" value="1"/>
</dbReference>
<evidence type="ECO:0000259" key="5">
    <source>
        <dbReference type="PROSITE" id="PS50893"/>
    </source>
</evidence>
<dbReference type="AlphaFoldDB" id="A0A2P5GVP8"/>
<feature type="domain" description="ABC transporter" evidence="5">
    <location>
        <begin position="6"/>
        <end position="231"/>
    </location>
</feature>
<dbReference type="Proteomes" id="UP000237073">
    <property type="component" value="Unassembled WGS sequence"/>
</dbReference>
<keyword evidence="3" id="KW-0547">Nucleotide-binding</keyword>
<keyword evidence="4" id="KW-0067">ATP-binding</keyword>
<dbReference type="Gene3D" id="3.40.50.300">
    <property type="entry name" value="P-loop containing nucleotide triphosphate hydrolases"/>
    <property type="match status" value="1"/>
</dbReference>
<dbReference type="CDD" id="cd03235">
    <property type="entry name" value="ABC_Metallic_Cations"/>
    <property type="match status" value="1"/>
</dbReference>
<gene>
    <name evidence="7" type="ORF">CHU32_00185</name>
    <name evidence="6" type="ORF">CHU33_00185</name>
</gene>
<dbReference type="InterPro" id="IPR027417">
    <property type="entry name" value="P-loop_NTPase"/>
</dbReference>
<accession>A0A2P5GVP8</accession>
<comment type="similarity">
    <text evidence="1">Belongs to the ABC transporter superfamily.</text>
</comment>
<dbReference type="EMBL" id="PQGD01000001">
    <property type="protein sequence ID" value="POP50620.1"/>
    <property type="molecule type" value="Genomic_DNA"/>
</dbReference>
<evidence type="ECO:0000256" key="4">
    <source>
        <dbReference type="ARBA" id="ARBA00022840"/>
    </source>
</evidence>